<gene>
    <name evidence="2" type="ORF">H7B67_04130</name>
</gene>
<dbReference type="InterPro" id="IPR012505">
    <property type="entry name" value="YbbR"/>
</dbReference>
<reference evidence="2 3" key="1">
    <citation type="submission" date="2020-08" db="EMBL/GenBank/DDBJ databases">
        <title>Cohnella phylogeny.</title>
        <authorList>
            <person name="Dunlap C."/>
        </authorList>
    </citation>
    <scope>NUCLEOTIDE SEQUENCE [LARGE SCALE GENOMIC DNA]</scope>
    <source>
        <strain evidence="2 3">DSM 25241</strain>
    </source>
</reference>
<evidence type="ECO:0000313" key="3">
    <source>
        <dbReference type="Proteomes" id="UP000535838"/>
    </source>
</evidence>
<name>A0A841STR6_9BACL</name>
<evidence type="ECO:0000256" key="1">
    <source>
        <dbReference type="SAM" id="MobiDB-lite"/>
    </source>
</evidence>
<dbReference type="AlphaFoldDB" id="A0A841STR6"/>
<dbReference type="CDD" id="cd20206">
    <property type="entry name" value="YbbR"/>
    <property type="match status" value="1"/>
</dbReference>
<comment type="caution">
    <text evidence="2">The sequence shown here is derived from an EMBL/GenBank/DDBJ whole genome shotgun (WGS) entry which is preliminary data.</text>
</comment>
<accession>A0A841STR6</accession>
<keyword evidence="3" id="KW-1185">Reference proteome</keyword>
<evidence type="ECO:0000313" key="2">
    <source>
        <dbReference type="EMBL" id="MBB6633290.1"/>
    </source>
</evidence>
<dbReference type="InterPro" id="IPR053154">
    <property type="entry name" value="c-di-AMP_regulator"/>
</dbReference>
<protein>
    <recommendedName>
        <fullName evidence="4">YbbR-like domain-containing protein</fullName>
    </recommendedName>
</protein>
<evidence type="ECO:0008006" key="4">
    <source>
        <dbReference type="Google" id="ProtNLM"/>
    </source>
</evidence>
<dbReference type="Proteomes" id="UP000535838">
    <property type="component" value="Unassembled WGS sequence"/>
</dbReference>
<feature type="compositionally biased region" description="Gly residues" evidence="1">
    <location>
        <begin position="429"/>
        <end position="480"/>
    </location>
</feature>
<dbReference type="Pfam" id="PF07949">
    <property type="entry name" value="YbbR"/>
    <property type="match status" value="3"/>
</dbReference>
<dbReference type="Gene3D" id="2.170.120.30">
    <property type="match status" value="2"/>
</dbReference>
<organism evidence="2 3">
    <name type="scientific">Cohnella thailandensis</name>
    <dbReference type="NCBI Taxonomy" id="557557"/>
    <lineage>
        <taxon>Bacteria</taxon>
        <taxon>Bacillati</taxon>
        <taxon>Bacillota</taxon>
        <taxon>Bacilli</taxon>
        <taxon>Bacillales</taxon>
        <taxon>Paenibacillaceae</taxon>
        <taxon>Cohnella</taxon>
    </lineage>
</organism>
<feature type="compositionally biased region" description="Polar residues" evidence="1">
    <location>
        <begin position="500"/>
        <end position="514"/>
    </location>
</feature>
<dbReference type="PANTHER" id="PTHR37804:SF1">
    <property type="entry name" value="CDAA REGULATORY PROTEIN CDAR"/>
    <property type="match status" value="1"/>
</dbReference>
<dbReference type="EMBL" id="JACJVQ010000004">
    <property type="protein sequence ID" value="MBB6633290.1"/>
    <property type="molecule type" value="Genomic_DNA"/>
</dbReference>
<feature type="region of interest" description="Disordered" evidence="1">
    <location>
        <begin position="407"/>
        <end position="514"/>
    </location>
</feature>
<dbReference type="RefSeq" id="WP_185118536.1">
    <property type="nucleotide sequence ID" value="NZ_JACJVQ010000004.1"/>
</dbReference>
<dbReference type="Gene3D" id="2.170.120.40">
    <property type="entry name" value="YbbR-like domain"/>
    <property type="match status" value="2"/>
</dbReference>
<feature type="compositionally biased region" description="Low complexity" evidence="1">
    <location>
        <begin position="481"/>
        <end position="491"/>
    </location>
</feature>
<proteinExistence type="predicted"/>
<dbReference type="PANTHER" id="PTHR37804">
    <property type="entry name" value="CDAA REGULATORY PROTEIN CDAR"/>
    <property type="match status" value="1"/>
</dbReference>
<sequence length="514" mass="52653">MDKWLNHPTAMKIISLALGIILWAVVHFDESQPTTTVPTSNYEYKTVNSVRIQATGLNAQNYVLQSMSADSVKLYVRGSKTDLLRASSDDYTVYVDLSTVTEGQHTLRLQTELPRGVEQVSITPSTVTVAVEELQTKEFEVEVTTKGTPAKGYKAGIPVLSPTNRVHVTLPSSGLAKVERVGGTVSVEGESKTIKSKSVKLAAYDSEGNVIEGAVLDPAVLEVEVPITNPYKLVPLQFKLIGQLPSGLSIASFKPETEQVTIYGPQDVLDTIEFVEADVNLSELTQTGEFAVPIKGVASITEFSPAEAKVSVEIVLSQIRSLQGLPVTIEGVGDGLAAKIVEPATQVVDITVRGAPAILDKLQPGDVDVVADLSGRGLGSYTVPLTVNSPRFVDQAGGNLTITVEITEAATEEPTDETAATDGTETGAGETGSTGSGGAGSGSTGSGGASSGNSGSGSTGTGTSGSGGASSGSSGSGNAGAGNEASQADGASGAGGAETDQPTTNQESQAPASH</sequence>
<feature type="compositionally biased region" description="Low complexity" evidence="1">
    <location>
        <begin position="417"/>
        <end position="428"/>
    </location>
</feature>